<dbReference type="STRING" id="688867.SAMN05660236_2783"/>
<evidence type="ECO:0000256" key="5">
    <source>
        <dbReference type="ARBA" id="ARBA00023004"/>
    </source>
</evidence>
<dbReference type="InterPro" id="IPR012292">
    <property type="entry name" value="Globin/Proto"/>
</dbReference>
<protein>
    <submittedName>
        <fullName evidence="7">Hemoglobin</fullName>
    </submittedName>
</protein>
<organism evidence="7 8">
    <name type="scientific">Ohtaekwangia koreensis</name>
    <dbReference type="NCBI Taxonomy" id="688867"/>
    <lineage>
        <taxon>Bacteria</taxon>
        <taxon>Pseudomonadati</taxon>
        <taxon>Bacteroidota</taxon>
        <taxon>Cytophagia</taxon>
        <taxon>Cytophagales</taxon>
        <taxon>Fulvivirgaceae</taxon>
        <taxon>Ohtaekwangia</taxon>
    </lineage>
</organism>
<dbReference type="PANTHER" id="PTHR47366">
    <property type="entry name" value="TWO-ON-TWO HEMOGLOBIN-3"/>
    <property type="match status" value="1"/>
</dbReference>
<dbReference type="Gene3D" id="1.10.490.10">
    <property type="entry name" value="Globins"/>
    <property type="match status" value="1"/>
</dbReference>
<accession>A0A1T5L9F0</accession>
<dbReference type="InterPro" id="IPR044203">
    <property type="entry name" value="GlbO/GLB3-like"/>
</dbReference>
<comment type="cofactor">
    <cofactor evidence="1">
        <name>heme</name>
        <dbReference type="ChEBI" id="CHEBI:30413"/>
    </cofactor>
</comment>
<dbReference type="GO" id="GO:0019825">
    <property type="term" value="F:oxygen binding"/>
    <property type="evidence" value="ECO:0007669"/>
    <property type="project" value="InterPro"/>
</dbReference>
<evidence type="ECO:0000256" key="6">
    <source>
        <dbReference type="ARBA" id="ARBA00034496"/>
    </source>
</evidence>
<dbReference type="GO" id="GO:0005344">
    <property type="term" value="F:oxygen carrier activity"/>
    <property type="evidence" value="ECO:0007669"/>
    <property type="project" value="InterPro"/>
</dbReference>
<proteinExistence type="inferred from homology"/>
<evidence type="ECO:0000256" key="4">
    <source>
        <dbReference type="ARBA" id="ARBA00022723"/>
    </source>
</evidence>
<keyword evidence="8" id="KW-1185">Reference proteome</keyword>
<evidence type="ECO:0000313" key="7">
    <source>
        <dbReference type="EMBL" id="SKC72583.1"/>
    </source>
</evidence>
<dbReference type="GO" id="GO:0020037">
    <property type="term" value="F:heme binding"/>
    <property type="evidence" value="ECO:0007669"/>
    <property type="project" value="InterPro"/>
</dbReference>
<comment type="similarity">
    <text evidence="6">Belongs to the truncated hemoglobin family. Group II subfamily.</text>
</comment>
<dbReference type="GO" id="GO:0046872">
    <property type="term" value="F:metal ion binding"/>
    <property type="evidence" value="ECO:0007669"/>
    <property type="project" value="UniProtKB-KW"/>
</dbReference>
<name>A0A1T5L9F0_9BACT</name>
<dbReference type="Proteomes" id="UP000190961">
    <property type="component" value="Unassembled WGS sequence"/>
</dbReference>
<dbReference type="InterPro" id="IPR001486">
    <property type="entry name" value="Hemoglobin_trunc"/>
</dbReference>
<evidence type="ECO:0000256" key="1">
    <source>
        <dbReference type="ARBA" id="ARBA00001971"/>
    </source>
</evidence>
<keyword evidence="4" id="KW-0479">Metal-binding</keyword>
<dbReference type="InterPro" id="IPR019795">
    <property type="entry name" value="Globin_bac-like_CS"/>
</dbReference>
<gene>
    <name evidence="7" type="ORF">SAMN05660236_2783</name>
</gene>
<keyword evidence="3" id="KW-0349">Heme</keyword>
<keyword evidence="2" id="KW-0813">Transport</keyword>
<reference evidence="7 8" key="1">
    <citation type="submission" date="2017-02" db="EMBL/GenBank/DDBJ databases">
        <authorList>
            <person name="Peterson S.W."/>
        </authorList>
    </citation>
    <scope>NUCLEOTIDE SEQUENCE [LARGE SCALE GENOMIC DNA]</scope>
    <source>
        <strain evidence="7 8">DSM 25262</strain>
    </source>
</reference>
<dbReference type="InterPro" id="IPR009050">
    <property type="entry name" value="Globin-like_sf"/>
</dbReference>
<evidence type="ECO:0000313" key="8">
    <source>
        <dbReference type="Proteomes" id="UP000190961"/>
    </source>
</evidence>
<dbReference type="AlphaFoldDB" id="A0A1T5L9F0"/>
<dbReference type="Pfam" id="PF01152">
    <property type="entry name" value="Bac_globin"/>
    <property type="match status" value="1"/>
</dbReference>
<keyword evidence="5" id="KW-0408">Iron</keyword>
<sequence length="151" mass="17851">MPTYAKHPCSEDIQNVAFENLIFQYSRMQPTLYDQIGEENLRTLVDRFYDLVFENEQISHLFKNDKNEIKEKQRLFLIQFLGGPDLYSEKYGHPRLRARHMPHVITQDDAVAWLSCMSAAITSLTIEESIKDEIFKRLVPTAMFMVNRQEY</sequence>
<evidence type="ECO:0000256" key="3">
    <source>
        <dbReference type="ARBA" id="ARBA00022617"/>
    </source>
</evidence>
<dbReference type="EMBL" id="FUZU01000002">
    <property type="protein sequence ID" value="SKC72583.1"/>
    <property type="molecule type" value="Genomic_DNA"/>
</dbReference>
<evidence type="ECO:0000256" key="2">
    <source>
        <dbReference type="ARBA" id="ARBA00022448"/>
    </source>
</evidence>
<dbReference type="PROSITE" id="PS01213">
    <property type="entry name" value="GLOBIN_FAM_2"/>
    <property type="match status" value="1"/>
</dbReference>
<dbReference type="PANTHER" id="PTHR47366:SF1">
    <property type="entry name" value="TWO-ON-TWO HEMOGLOBIN-3"/>
    <property type="match status" value="1"/>
</dbReference>
<dbReference type="SUPFAM" id="SSF46458">
    <property type="entry name" value="Globin-like"/>
    <property type="match status" value="1"/>
</dbReference>